<gene>
    <name evidence="3" type="ORF">H9Y05_11310</name>
</gene>
<reference evidence="3" key="1">
    <citation type="submission" date="2020-09" db="EMBL/GenBank/DDBJ databases">
        <title>Taishania pollutisoli gen. nov., sp. nov., Isolated from Tetrabromobisphenol A-Contaminated Soil.</title>
        <authorList>
            <person name="Chen Q."/>
        </authorList>
    </citation>
    <scope>NUCLEOTIDE SEQUENCE</scope>
    <source>
        <strain evidence="3">CZZ-1</strain>
    </source>
</reference>
<sequence length="202" mass="22908">MKILLTLFMFMTGLCATATHELTYYVYSETEYIQGPWLRTDALEASGFKFLSATSYEDLFGSGDDALAGKLLSRLKEKKPDLYEWNYTLSFQGDTVIITPQKTIQSFETVMNEITATLTLNRFKAVTFQINGQQKTYTLTDLTLPYFDLVSGQPETSGEPEIVSAEQTQDPVKPQRNQRTWLIISGVLNVIFLGVLIMRKKN</sequence>
<protein>
    <submittedName>
        <fullName evidence="3">Uncharacterized protein</fullName>
    </submittedName>
</protein>
<name>A0A8J6TTG0_9FLAO</name>
<comment type="caution">
    <text evidence="3">The sequence shown here is derived from an EMBL/GenBank/DDBJ whole genome shotgun (WGS) entry which is preliminary data.</text>
</comment>
<keyword evidence="2" id="KW-0732">Signal</keyword>
<accession>A0A8J6TTG0</accession>
<evidence type="ECO:0000256" key="2">
    <source>
        <dbReference type="SAM" id="SignalP"/>
    </source>
</evidence>
<keyword evidence="1" id="KW-1133">Transmembrane helix</keyword>
<evidence type="ECO:0000313" key="4">
    <source>
        <dbReference type="Proteomes" id="UP000652681"/>
    </source>
</evidence>
<keyword evidence="4" id="KW-1185">Reference proteome</keyword>
<evidence type="ECO:0000256" key="1">
    <source>
        <dbReference type="SAM" id="Phobius"/>
    </source>
</evidence>
<feature type="signal peptide" evidence="2">
    <location>
        <begin position="1"/>
        <end position="18"/>
    </location>
</feature>
<feature type="chain" id="PRO_5035212468" evidence="2">
    <location>
        <begin position="19"/>
        <end position="202"/>
    </location>
</feature>
<dbReference type="Proteomes" id="UP000652681">
    <property type="component" value="Unassembled WGS sequence"/>
</dbReference>
<organism evidence="3 4">
    <name type="scientific">Taishania pollutisoli</name>
    <dbReference type="NCBI Taxonomy" id="2766479"/>
    <lineage>
        <taxon>Bacteria</taxon>
        <taxon>Pseudomonadati</taxon>
        <taxon>Bacteroidota</taxon>
        <taxon>Flavobacteriia</taxon>
        <taxon>Flavobacteriales</taxon>
        <taxon>Crocinitomicaceae</taxon>
        <taxon>Taishania</taxon>
    </lineage>
</organism>
<keyword evidence="1" id="KW-0812">Transmembrane</keyword>
<proteinExistence type="predicted"/>
<dbReference type="AlphaFoldDB" id="A0A8J6TTG0"/>
<dbReference type="EMBL" id="JACVEL010000007">
    <property type="protein sequence ID" value="MBC9813057.1"/>
    <property type="molecule type" value="Genomic_DNA"/>
</dbReference>
<evidence type="ECO:0000313" key="3">
    <source>
        <dbReference type="EMBL" id="MBC9813057.1"/>
    </source>
</evidence>
<keyword evidence="1" id="KW-0472">Membrane</keyword>
<feature type="transmembrane region" description="Helical" evidence="1">
    <location>
        <begin position="180"/>
        <end position="198"/>
    </location>
</feature>
<dbReference type="RefSeq" id="WP_216714349.1">
    <property type="nucleotide sequence ID" value="NZ_JACVEL010000007.1"/>
</dbReference>